<name>A0A9P6DWY3_9AGAM</name>
<dbReference type="PANTHER" id="PTHR13501:SF8">
    <property type="entry name" value="LARGE RIBOSOMAL SUBUNIT PROTEIN UL22M"/>
    <property type="match status" value="1"/>
</dbReference>
<evidence type="ECO:0000313" key="5">
    <source>
        <dbReference type="EMBL" id="KAF9513265.1"/>
    </source>
</evidence>
<evidence type="ECO:0000313" key="6">
    <source>
        <dbReference type="Proteomes" id="UP000886523"/>
    </source>
</evidence>
<dbReference type="GO" id="GO:0006412">
    <property type="term" value="P:translation"/>
    <property type="evidence" value="ECO:0007669"/>
    <property type="project" value="InterPro"/>
</dbReference>
<reference evidence="5" key="1">
    <citation type="journal article" date="2020" name="Nat. Commun.">
        <title>Large-scale genome sequencing of mycorrhizal fungi provides insights into the early evolution of symbiotic traits.</title>
        <authorList>
            <person name="Miyauchi S."/>
            <person name="Kiss E."/>
            <person name="Kuo A."/>
            <person name="Drula E."/>
            <person name="Kohler A."/>
            <person name="Sanchez-Garcia M."/>
            <person name="Morin E."/>
            <person name="Andreopoulos B."/>
            <person name="Barry K.W."/>
            <person name="Bonito G."/>
            <person name="Buee M."/>
            <person name="Carver A."/>
            <person name="Chen C."/>
            <person name="Cichocki N."/>
            <person name="Clum A."/>
            <person name="Culley D."/>
            <person name="Crous P.W."/>
            <person name="Fauchery L."/>
            <person name="Girlanda M."/>
            <person name="Hayes R.D."/>
            <person name="Keri Z."/>
            <person name="LaButti K."/>
            <person name="Lipzen A."/>
            <person name="Lombard V."/>
            <person name="Magnuson J."/>
            <person name="Maillard F."/>
            <person name="Murat C."/>
            <person name="Nolan M."/>
            <person name="Ohm R.A."/>
            <person name="Pangilinan J."/>
            <person name="Pereira M.F."/>
            <person name="Perotto S."/>
            <person name="Peter M."/>
            <person name="Pfister S."/>
            <person name="Riley R."/>
            <person name="Sitrit Y."/>
            <person name="Stielow J.B."/>
            <person name="Szollosi G."/>
            <person name="Zifcakova L."/>
            <person name="Stursova M."/>
            <person name="Spatafora J.W."/>
            <person name="Tedersoo L."/>
            <person name="Vaario L.M."/>
            <person name="Yamada A."/>
            <person name="Yan M."/>
            <person name="Wang P."/>
            <person name="Xu J."/>
            <person name="Bruns T."/>
            <person name="Baldrian P."/>
            <person name="Vilgalys R."/>
            <person name="Dunand C."/>
            <person name="Henrissat B."/>
            <person name="Grigoriev I.V."/>
            <person name="Hibbett D."/>
            <person name="Nagy L.G."/>
            <person name="Martin F.M."/>
        </authorList>
    </citation>
    <scope>NUCLEOTIDE SEQUENCE</scope>
    <source>
        <strain evidence="5">UP504</strain>
    </source>
</reference>
<dbReference type="EMBL" id="MU128975">
    <property type="protein sequence ID" value="KAF9513265.1"/>
    <property type="molecule type" value="Genomic_DNA"/>
</dbReference>
<dbReference type="AlphaFoldDB" id="A0A9P6DWY3"/>
<evidence type="ECO:0000256" key="1">
    <source>
        <dbReference type="ARBA" id="ARBA00009451"/>
    </source>
</evidence>
<keyword evidence="6" id="KW-1185">Reference proteome</keyword>
<evidence type="ECO:0000256" key="2">
    <source>
        <dbReference type="ARBA" id="ARBA00022980"/>
    </source>
</evidence>
<sequence>MSHRKLNLLGRQIAGKPIDAAILQMVFSEKRASTRIKSMLCVARDHAEAYKNLNRSKLIVAEAWVSKGEKLRRLDIKGRGRSGVKHHPKAKLTVVLKEGKTLQEKVLAQRAYKVNKIRSPGLMRENKPIRNPGPMWAW</sequence>
<evidence type="ECO:0008006" key="7">
    <source>
        <dbReference type="Google" id="ProtNLM"/>
    </source>
</evidence>
<dbReference type="InterPro" id="IPR047867">
    <property type="entry name" value="Ribosomal_uL22_bac/org-type"/>
</dbReference>
<dbReference type="Proteomes" id="UP000886523">
    <property type="component" value="Unassembled WGS sequence"/>
</dbReference>
<comment type="similarity">
    <text evidence="1 4">Belongs to the universal ribosomal protein uL22 family.</text>
</comment>
<dbReference type="InterPro" id="IPR001063">
    <property type="entry name" value="Ribosomal_uL22"/>
</dbReference>
<keyword evidence="2 4" id="KW-0689">Ribosomal protein</keyword>
<protein>
    <recommendedName>
        <fullName evidence="7">50S ribosomal protein L22</fullName>
    </recommendedName>
</protein>
<dbReference type="OrthoDB" id="416470at2759"/>
<dbReference type="PANTHER" id="PTHR13501">
    <property type="entry name" value="CHLOROPLAST 50S RIBOSOMAL PROTEIN L22-RELATED"/>
    <property type="match status" value="1"/>
</dbReference>
<dbReference type="Gene3D" id="3.90.470.10">
    <property type="entry name" value="Ribosomal protein L22/L17"/>
    <property type="match status" value="1"/>
</dbReference>
<comment type="caution">
    <text evidence="5">The sequence shown here is derived from an EMBL/GenBank/DDBJ whole genome shotgun (WGS) entry which is preliminary data.</text>
</comment>
<dbReference type="GO" id="GO:0005762">
    <property type="term" value="C:mitochondrial large ribosomal subunit"/>
    <property type="evidence" value="ECO:0007669"/>
    <property type="project" value="TreeGrafter"/>
</dbReference>
<organism evidence="5 6">
    <name type="scientific">Hydnum rufescens UP504</name>
    <dbReference type="NCBI Taxonomy" id="1448309"/>
    <lineage>
        <taxon>Eukaryota</taxon>
        <taxon>Fungi</taxon>
        <taxon>Dikarya</taxon>
        <taxon>Basidiomycota</taxon>
        <taxon>Agaricomycotina</taxon>
        <taxon>Agaricomycetes</taxon>
        <taxon>Cantharellales</taxon>
        <taxon>Hydnaceae</taxon>
        <taxon>Hydnum</taxon>
    </lineage>
</organism>
<gene>
    <name evidence="5" type="ORF">BS47DRAFT_1344513</name>
</gene>
<proteinExistence type="inferred from homology"/>
<accession>A0A9P6DWY3</accession>
<keyword evidence="3 4" id="KW-0687">Ribonucleoprotein</keyword>
<evidence type="ECO:0000256" key="3">
    <source>
        <dbReference type="ARBA" id="ARBA00023274"/>
    </source>
</evidence>
<dbReference type="SUPFAM" id="SSF54843">
    <property type="entry name" value="Ribosomal protein L22"/>
    <property type="match status" value="1"/>
</dbReference>
<dbReference type="GO" id="GO:0003735">
    <property type="term" value="F:structural constituent of ribosome"/>
    <property type="evidence" value="ECO:0007669"/>
    <property type="project" value="InterPro"/>
</dbReference>
<dbReference type="Pfam" id="PF00237">
    <property type="entry name" value="Ribosomal_L22"/>
    <property type="match status" value="1"/>
</dbReference>
<dbReference type="InterPro" id="IPR036394">
    <property type="entry name" value="Ribosomal_uL22_sf"/>
</dbReference>
<evidence type="ECO:0000256" key="4">
    <source>
        <dbReference type="RuleBase" id="RU004005"/>
    </source>
</evidence>